<name>A0A2G5UZM5_9PELO</name>
<accession>A0A2G5UZM5</accession>
<gene>
    <name evidence="2" type="primary">Cnig_chr_II.g5161</name>
    <name evidence="2" type="ORF">B9Z55_005161</name>
</gene>
<protein>
    <submittedName>
        <fullName evidence="2">Uncharacterized protein</fullName>
    </submittedName>
</protein>
<dbReference type="EMBL" id="PDUG01000002">
    <property type="protein sequence ID" value="PIC44978.1"/>
    <property type="molecule type" value="Genomic_DNA"/>
</dbReference>
<feature type="compositionally biased region" description="Low complexity" evidence="1">
    <location>
        <begin position="34"/>
        <end position="68"/>
    </location>
</feature>
<dbReference type="OrthoDB" id="48509at2759"/>
<dbReference type="AlphaFoldDB" id="A0A2G5UZM5"/>
<proteinExistence type="predicted"/>
<evidence type="ECO:0000256" key="1">
    <source>
        <dbReference type="SAM" id="MobiDB-lite"/>
    </source>
</evidence>
<keyword evidence="3" id="KW-1185">Reference proteome</keyword>
<evidence type="ECO:0000313" key="3">
    <source>
        <dbReference type="Proteomes" id="UP000230233"/>
    </source>
</evidence>
<dbReference type="STRING" id="1611254.A0A2G5UZM5"/>
<reference evidence="3" key="1">
    <citation type="submission" date="2017-10" db="EMBL/GenBank/DDBJ databases">
        <title>Rapid genome shrinkage in a self-fertile nematode reveals novel sperm competition proteins.</title>
        <authorList>
            <person name="Yin D."/>
            <person name="Schwarz E.M."/>
            <person name="Thomas C.G."/>
            <person name="Felde R.L."/>
            <person name="Korf I.F."/>
            <person name="Cutter A.D."/>
            <person name="Schartner C.M."/>
            <person name="Ralston E.J."/>
            <person name="Meyer B.J."/>
            <person name="Haag E.S."/>
        </authorList>
    </citation>
    <scope>NUCLEOTIDE SEQUENCE [LARGE SCALE GENOMIC DNA]</scope>
    <source>
        <strain evidence="3">JU1422</strain>
    </source>
</reference>
<organism evidence="2 3">
    <name type="scientific">Caenorhabditis nigoni</name>
    <dbReference type="NCBI Taxonomy" id="1611254"/>
    <lineage>
        <taxon>Eukaryota</taxon>
        <taxon>Metazoa</taxon>
        <taxon>Ecdysozoa</taxon>
        <taxon>Nematoda</taxon>
        <taxon>Chromadorea</taxon>
        <taxon>Rhabditida</taxon>
        <taxon>Rhabditina</taxon>
        <taxon>Rhabditomorpha</taxon>
        <taxon>Rhabditoidea</taxon>
        <taxon>Rhabditidae</taxon>
        <taxon>Peloderinae</taxon>
        <taxon>Caenorhabditis</taxon>
    </lineage>
</organism>
<feature type="region of interest" description="Disordered" evidence="1">
    <location>
        <begin position="34"/>
        <end position="88"/>
    </location>
</feature>
<comment type="caution">
    <text evidence="2">The sequence shown here is derived from an EMBL/GenBank/DDBJ whole genome shotgun (WGS) entry which is preliminary data.</text>
</comment>
<sequence length="117" mass="12342">MIGVEDIVMSYLDESKAVKEFVREFLKRRIAMRAAGGAAHPDADDLTSARAAAAAPSDSNSGSNSNSGNGQGKKKKKTQKQVLDGNILGFRGTAASDRLNKGEIDAIPTAPVNPSRR</sequence>
<dbReference type="Proteomes" id="UP000230233">
    <property type="component" value="Chromosome II"/>
</dbReference>
<evidence type="ECO:0000313" key="2">
    <source>
        <dbReference type="EMBL" id="PIC44978.1"/>
    </source>
</evidence>